<evidence type="ECO:0000313" key="1">
    <source>
        <dbReference type="EMBL" id="GAA4795893.1"/>
    </source>
</evidence>
<gene>
    <name evidence="1" type="ORF">GCM10023307_22200</name>
</gene>
<protein>
    <submittedName>
        <fullName evidence="1">Uncharacterized protein</fullName>
    </submittedName>
</protein>
<dbReference type="EMBL" id="BAABJE010000010">
    <property type="protein sequence ID" value="GAA4795893.1"/>
    <property type="molecule type" value="Genomic_DNA"/>
</dbReference>
<dbReference type="RefSeq" id="WP_345303389.1">
    <property type="nucleotide sequence ID" value="NZ_BAABJE010000010.1"/>
</dbReference>
<name>A0ABP9BLD4_9GAMM</name>
<keyword evidence="2" id="KW-1185">Reference proteome</keyword>
<accession>A0ABP9BLD4</accession>
<comment type="caution">
    <text evidence="1">The sequence shown here is derived from an EMBL/GenBank/DDBJ whole genome shotgun (WGS) entry which is preliminary data.</text>
</comment>
<evidence type="ECO:0000313" key="2">
    <source>
        <dbReference type="Proteomes" id="UP001499959"/>
    </source>
</evidence>
<dbReference type="Proteomes" id="UP001499959">
    <property type="component" value="Unassembled WGS sequence"/>
</dbReference>
<sequence length="318" mass="34319">MPGILDASLQVATALITSMSASEKEHEETLTGTLLGSLLASNSLLAMLTAHLNVYPSQCWWGSYSKYRSKETDKTEAGSGADFALLTLLEMGGARLTIFQAKRGELDGETWTFDANRVPQPPKNHAGEQRAAQMVVLVETARRLSALARSGTEVVVSRESAKSEMLEGMSEEMAAKLHGFDWIHYLIYTAEEPKCIALEHMSSAYIKELIGIRKKTPVDLTEENCERFTALVLRGSGTDGRGWLEFKDAATAISALPHLLPLVPVVVGDGTGSHGPALQEDFGLKQLVLDLQSGPLADIVGKITAAPSRSGPRPSIKM</sequence>
<organism evidence="1 2">
    <name type="scientific">Lysobacter hankyongensis</name>
    <dbReference type="NCBI Taxonomy" id="1176535"/>
    <lineage>
        <taxon>Bacteria</taxon>
        <taxon>Pseudomonadati</taxon>
        <taxon>Pseudomonadota</taxon>
        <taxon>Gammaproteobacteria</taxon>
        <taxon>Lysobacterales</taxon>
        <taxon>Lysobacteraceae</taxon>
        <taxon>Lysobacter</taxon>
    </lineage>
</organism>
<reference evidence="2" key="1">
    <citation type="journal article" date="2019" name="Int. J. Syst. Evol. Microbiol.">
        <title>The Global Catalogue of Microorganisms (GCM) 10K type strain sequencing project: providing services to taxonomists for standard genome sequencing and annotation.</title>
        <authorList>
            <consortium name="The Broad Institute Genomics Platform"/>
            <consortium name="The Broad Institute Genome Sequencing Center for Infectious Disease"/>
            <person name="Wu L."/>
            <person name="Ma J."/>
        </authorList>
    </citation>
    <scope>NUCLEOTIDE SEQUENCE [LARGE SCALE GENOMIC DNA]</scope>
    <source>
        <strain evidence="2">JCM 18204</strain>
    </source>
</reference>
<proteinExistence type="predicted"/>